<sequence length="215" mass="23853">MPRQNRVTPFGEIVAVPERGTCLGNRGLLHDEAMRVRRPWQVKRWILCRLEFRGRQRVIMAPGRYTELFFLDEATGLAAGHRPCFECRRSGFAAFCKAWAAGNPRDPGAGPPTAASIDERLHAERVGPGRSKQTFRAALHDLPDGVLVTRDEDREVAYLLWAGQLLAWSPGGYTGRLARRDGEEVTVLTPRSTMGAIRAGYVPEVHPSAHGAWAT</sequence>
<accession>A0AAU7C9X3</accession>
<dbReference type="AlphaFoldDB" id="A0AAU7C9X3"/>
<gene>
    <name evidence="1" type="ORF">V5E97_27465</name>
</gene>
<proteinExistence type="predicted"/>
<protein>
    <submittedName>
        <fullName evidence="1">Uncharacterized protein</fullName>
    </submittedName>
</protein>
<organism evidence="1">
    <name type="scientific">Singulisphaera sp. Ch08</name>
    <dbReference type="NCBI Taxonomy" id="3120278"/>
    <lineage>
        <taxon>Bacteria</taxon>
        <taxon>Pseudomonadati</taxon>
        <taxon>Planctomycetota</taxon>
        <taxon>Planctomycetia</taxon>
        <taxon>Isosphaerales</taxon>
        <taxon>Isosphaeraceae</taxon>
        <taxon>Singulisphaera</taxon>
    </lineage>
</organism>
<dbReference type="EMBL" id="CP155447">
    <property type="protein sequence ID" value="XBH02046.1"/>
    <property type="molecule type" value="Genomic_DNA"/>
</dbReference>
<name>A0AAU7C9X3_9BACT</name>
<evidence type="ECO:0000313" key="1">
    <source>
        <dbReference type="EMBL" id="XBH02046.1"/>
    </source>
</evidence>
<dbReference type="RefSeq" id="WP_406694789.1">
    <property type="nucleotide sequence ID" value="NZ_CP155447.1"/>
</dbReference>
<reference evidence="1" key="1">
    <citation type="submission" date="2024-05" db="EMBL/GenBank/DDBJ databases">
        <title>Planctomycetes of the genus Singulisphaera possess chitinolytic capabilities.</title>
        <authorList>
            <person name="Ivanova A."/>
        </authorList>
    </citation>
    <scope>NUCLEOTIDE SEQUENCE</scope>
    <source>
        <strain evidence="1">Ch08T</strain>
    </source>
</reference>